<dbReference type="PANTHER" id="PTHR43199">
    <property type="entry name" value="GLUTATHIONE HYDROLASE"/>
    <property type="match status" value="1"/>
</dbReference>
<keyword evidence="3" id="KW-0865">Zymogen</keyword>
<dbReference type="EMBL" id="CZRL01000098">
    <property type="protein sequence ID" value="CUS53747.1"/>
    <property type="molecule type" value="Genomic_DNA"/>
</dbReference>
<evidence type="ECO:0000256" key="2">
    <source>
        <dbReference type="ARBA" id="ARBA00022801"/>
    </source>
</evidence>
<keyword evidence="2" id="KW-0378">Hydrolase</keyword>
<dbReference type="InterPro" id="IPR043138">
    <property type="entry name" value="GGT_lsub"/>
</dbReference>
<evidence type="ECO:0000256" key="3">
    <source>
        <dbReference type="ARBA" id="ARBA00023145"/>
    </source>
</evidence>
<sequence>MPKSMIVSLQPDAVEAGANILRAGGNAVDAALACAFVQTVVDPMMCGIAGFGSMHLYLPEAGVHECIDFHGRVPAGATAEMWQDRVLGETEDGFGFVLEGALNDIGYQSITTPGTLKAFWEAHQRYGTTSWAELLQPAIETASNGYMVTPGVYSYWTGAGLPGRVSVEDRLGYSPDGREIYFDQRQVKPVGSIVRNPGMAETYGRIAAAGAEIFYSGDIARQIDADMRCNDALLSADDLAEYTTERQEPLWGTYRGLRVATNHPPGGGIMIIEMLNILEHFDLKAMGHNSAEYIRTVAETMKIATADKDSHVGDPRFVDVPVERLTSQSYASEHASAISQGKKAHVERLQLSESPGTTHLCTVDHSGNIVSMTHSLGMMSGVITPGMGFMYNGCMGVFDPRPGRAGSIAPGKSRFSSICPTIVFDGEQPLLALGAPGGTQIAMGVLQVILNVVDFGMTPQQAVLAPRFSATSDAITVTARIPRYSYADLETDGYRFVRSAASYDIASVHAIGFTAGGEPAGGADIVYGAGMALAV</sequence>
<dbReference type="EC" id="2.3.2.2" evidence="5"/>
<dbReference type="PRINTS" id="PR01210">
    <property type="entry name" value="GGTRANSPTASE"/>
</dbReference>
<evidence type="ECO:0000256" key="1">
    <source>
        <dbReference type="ARBA" id="ARBA00022679"/>
    </source>
</evidence>
<reference evidence="5" key="1">
    <citation type="submission" date="2015-10" db="EMBL/GenBank/DDBJ databases">
        <authorList>
            <person name="Gilbert D.G."/>
        </authorList>
    </citation>
    <scope>NUCLEOTIDE SEQUENCE</scope>
</reference>
<gene>
    <name evidence="5" type="ORF">MGWOODY_XGa2857</name>
</gene>
<name>A0A160TUC0_9ZZZZ</name>
<dbReference type="NCBIfam" id="TIGR00066">
    <property type="entry name" value="g_glut_trans"/>
    <property type="match status" value="1"/>
</dbReference>
<dbReference type="InterPro" id="IPR029055">
    <property type="entry name" value="Ntn_hydrolases_N"/>
</dbReference>
<organism evidence="5">
    <name type="scientific">hydrothermal vent metagenome</name>
    <dbReference type="NCBI Taxonomy" id="652676"/>
    <lineage>
        <taxon>unclassified sequences</taxon>
        <taxon>metagenomes</taxon>
        <taxon>ecological metagenomes</taxon>
    </lineage>
</organism>
<dbReference type="AlphaFoldDB" id="A0A160TUC0"/>
<dbReference type="PANTHER" id="PTHR43199:SF1">
    <property type="entry name" value="GLUTATHIONE HYDROLASE PROENZYME"/>
    <property type="match status" value="1"/>
</dbReference>
<dbReference type="GO" id="GO:0036374">
    <property type="term" value="F:glutathione hydrolase activity"/>
    <property type="evidence" value="ECO:0007669"/>
    <property type="project" value="InterPro"/>
</dbReference>
<protein>
    <submittedName>
        <fullName evidence="5">Gamma-glutamyltranspeptidase</fullName>
        <ecNumber evidence="5">2.3.2.2</ecNumber>
    </submittedName>
</protein>
<dbReference type="InterPro" id="IPR000101">
    <property type="entry name" value="GGT_peptidase"/>
</dbReference>
<keyword evidence="1 5" id="KW-0808">Transferase</keyword>
<dbReference type="Gene3D" id="3.60.20.40">
    <property type="match status" value="1"/>
</dbReference>
<dbReference type="Gene3D" id="1.10.246.130">
    <property type="match status" value="1"/>
</dbReference>
<keyword evidence="4 5" id="KW-0012">Acyltransferase</keyword>
<dbReference type="InterPro" id="IPR043137">
    <property type="entry name" value="GGT_ssub_C"/>
</dbReference>
<accession>A0A160TUC0</accession>
<evidence type="ECO:0000256" key="4">
    <source>
        <dbReference type="ARBA" id="ARBA00023315"/>
    </source>
</evidence>
<dbReference type="GO" id="GO:0006751">
    <property type="term" value="P:glutathione catabolic process"/>
    <property type="evidence" value="ECO:0007669"/>
    <property type="project" value="InterPro"/>
</dbReference>
<dbReference type="InterPro" id="IPR051792">
    <property type="entry name" value="GGT_bact"/>
</dbReference>
<evidence type="ECO:0000313" key="5">
    <source>
        <dbReference type="EMBL" id="CUS53747.1"/>
    </source>
</evidence>
<proteinExistence type="predicted"/>
<dbReference type="Pfam" id="PF01019">
    <property type="entry name" value="G_glu_transpept"/>
    <property type="match status" value="1"/>
</dbReference>
<dbReference type="SUPFAM" id="SSF56235">
    <property type="entry name" value="N-terminal nucleophile aminohydrolases (Ntn hydrolases)"/>
    <property type="match status" value="1"/>
</dbReference>
<dbReference type="GO" id="GO:0103068">
    <property type="term" value="F:leukotriene C4 gamma-glutamyl transferase activity"/>
    <property type="evidence" value="ECO:0007669"/>
    <property type="project" value="UniProtKB-EC"/>
</dbReference>